<organism evidence="2 3">
    <name type="scientific">Mycoplasmopsis agalactiae (strain NCTC 10123 / CIP 59.7 / PG2)</name>
    <name type="common">Mycoplasma agalactiae</name>
    <dbReference type="NCBI Taxonomy" id="347257"/>
    <lineage>
        <taxon>Bacteria</taxon>
        <taxon>Bacillati</taxon>
        <taxon>Mycoplasmatota</taxon>
        <taxon>Mycoplasmoidales</taxon>
        <taxon>Metamycoplasmataceae</taxon>
        <taxon>Mycoplasmopsis</taxon>
    </lineage>
</organism>
<reference evidence="3" key="1">
    <citation type="journal article" date="2007" name="PLoS Genet.">
        <title>Being pathogenic, plastic, and sexual while living with a nearly minimal bacterial genome.</title>
        <authorList>
            <person name="Sirand-Pugnet P."/>
            <person name="Lartigue C."/>
            <person name="Marenda M."/>
            <person name="Jacob D."/>
            <person name="Barre A."/>
            <person name="Barbe V."/>
            <person name="Schenowitz C."/>
            <person name="Mangenot S."/>
            <person name="Couloux A."/>
            <person name="Segurens B."/>
            <person name="de Daruvar A."/>
            <person name="Blanchard A."/>
            <person name="Citti C."/>
        </authorList>
    </citation>
    <scope>NUCLEOTIDE SEQUENCE [LARGE SCALE GENOMIC DNA]</scope>
    <source>
        <strain evidence="3">PG2</strain>
    </source>
</reference>
<name>A5IYI4_MYCAP</name>
<evidence type="ECO:0008006" key="4">
    <source>
        <dbReference type="Google" id="ProtNLM"/>
    </source>
</evidence>
<dbReference type="HOGENOM" id="CLU_2423733_0_0_14"/>
<gene>
    <name evidence="2" type="ordered locus">MAG3950</name>
</gene>
<feature type="chain" id="PRO_5002684534" description="Secreted protein" evidence="1">
    <location>
        <begin position="18"/>
        <end position="91"/>
    </location>
</feature>
<feature type="signal peptide" evidence="1">
    <location>
        <begin position="1"/>
        <end position="17"/>
    </location>
</feature>
<keyword evidence="3" id="KW-1185">Reference proteome</keyword>
<dbReference type="Proteomes" id="UP000007065">
    <property type="component" value="Chromosome"/>
</dbReference>
<dbReference type="KEGG" id="maa:MAG3950"/>
<accession>A5IYI4</accession>
<dbReference type="EMBL" id="CU179680">
    <property type="protein sequence ID" value="CAL59093.1"/>
    <property type="molecule type" value="Genomic_DNA"/>
</dbReference>
<dbReference type="STRING" id="347257.MAG3950"/>
<evidence type="ECO:0000256" key="1">
    <source>
        <dbReference type="SAM" id="SignalP"/>
    </source>
</evidence>
<evidence type="ECO:0000313" key="3">
    <source>
        <dbReference type="Proteomes" id="UP000007065"/>
    </source>
</evidence>
<proteinExistence type="predicted"/>
<protein>
    <recommendedName>
        <fullName evidence="4">Secreted protein</fullName>
    </recommendedName>
</protein>
<dbReference type="AlphaFoldDB" id="A5IYI4"/>
<evidence type="ECO:0000313" key="2">
    <source>
        <dbReference type="EMBL" id="CAL59093.1"/>
    </source>
</evidence>
<keyword evidence="1" id="KW-0732">Signal</keyword>
<sequence length="91" mass="9988">MKIIKPASHLIFFNSFALCSSESAFEALNQAVAPTIKIAITKIPAKAPSVIFIYFCTVAARSPKLVCNVLVSKGLVPPIIFISLKVLNYWY</sequence>